<dbReference type="Proteomes" id="UP001202289">
    <property type="component" value="Unassembled WGS sequence"/>
</dbReference>
<keyword evidence="1" id="KW-0560">Oxidoreductase</keyword>
<keyword evidence="1" id="KW-0503">Monooxygenase</keyword>
<keyword evidence="2" id="KW-1185">Reference proteome</keyword>
<dbReference type="EMBL" id="JAMBOP010000006">
    <property type="protein sequence ID" value="MCM3735546.1"/>
    <property type="molecule type" value="Genomic_DNA"/>
</dbReference>
<evidence type="ECO:0000313" key="2">
    <source>
        <dbReference type="Proteomes" id="UP001202289"/>
    </source>
</evidence>
<organism evidence="1 2">
    <name type="scientific">Bacillus cytotoxicus</name>
    <dbReference type="NCBI Taxonomy" id="580165"/>
    <lineage>
        <taxon>Bacteria</taxon>
        <taxon>Bacillati</taxon>
        <taxon>Bacillota</taxon>
        <taxon>Bacilli</taxon>
        <taxon>Bacillales</taxon>
        <taxon>Bacillaceae</taxon>
        <taxon>Bacillus</taxon>
        <taxon>Bacillus cereus group</taxon>
    </lineage>
</organism>
<protein>
    <submittedName>
        <fullName evidence="1">Antibiotic biosynthesis monooxygenase</fullName>
    </submittedName>
</protein>
<comment type="caution">
    <text evidence="1">The sequence shown here is derived from an EMBL/GenBank/DDBJ whole genome shotgun (WGS) entry which is preliminary data.</text>
</comment>
<evidence type="ECO:0000313" key="1">
    <source>
        <dbReference type="EMBL" id="MCM3735546.1"/>
    </source>
</evidence>
<accession>A0ACC6A503</accession>
<name>A0ACC6A503_9BACI</name>
<sequence>MYVVTNAIRIQPRFGEELLKGFRERKGIEQSPGFVRLEILRTEGLEGYEEYQICTTWESKEAFILWTKGEAFRRAHSGKREKKDYILGNQVSMYEVVLAENAAVEVN</sequence>
<reference evidence="1" key="1">
    <citation type="submission" date="2022-05" db="EMBL/GenBank/DDBJ databases">
        <title>Comparative Genomics of Spacecraft Associated Microbes.</title>
        <authorList>
            <person name="Tran M.T."/>
            <person name="Wright A."/>
            <person name="Seuylemezian A."/>
            <person name="Eisen J."/>
            <person name="Coil D."/>
        </authorList>
    </citation>
    <scope>NUCLEOTIDE SEQUENCE</scope>
    <source>
        <strain evidence="1">FAIRING 10M-2.2</strain>
    </source>
</reference>
<proteinExistence type="predicted"/>
<gene>
    <name evidence="1" type="ORF">M3215_06865</name>
</gene>